<dbReference type="Proteomes" id="UP001606305">
    <property type="component" value="Unassembled WGS sequence"/>
</dbReference>
<sequence>MTRAASGSAQLLTHWQRQSLAVRLAYDTARPCAIGCYLALGRKLIDRGLVSAVDGEERMYRLLMQTATDVMLPEPWREFCLRAALHPLARLAPLLEAAGDVERAGALYARWDLAWRQLQADA</sequence>
<accession>A0ABW7G0J5</accession>
<evidence type="ECO:0000313" key="1">
    <source>
        <dbReference type="EMBL" id="MFG6455426.1"/>
    </source>
</evidence>
<evidence type="ECO:0000313" key="2">
    <source>
        <dbReference type="Proteomes" id="UP001606305"/>
    </source>
</evidence>
<organism evidence="1 2">
    <name type="scientific">Pelomonas nitida</name>
    <dbReference type="NCBI Taxonomy" id="3299027"/>
    <lineage>
        <taxon>Bacteria</taxon>
        <taxon>Pseudomonadati</taxon>
        <taxon>Pseudomonadota</taxon>
        <taxon>Betaproteobacteria</taxon>
        <taxon>Burkholderiales</taxon>
        <taxon>Sphaerotilaceae</taxon>
        <taxon>Roseateles</taxon>
    </lineage>
</organism>
<dbReference type="EMBL" id="JBIGIA010000001">
    <property type="protein sequence ID" value="MFG6455426.1"/>
    <property type="molecule type" value="Genomic_DNA"/>
</dbReference>
<name>A0ABW7G0J5_9BURK</name>
<protein>
    <submittedName>
        <fullName evidence="1">Uncharacterized protein</fullName>
    </submittedName>
</protein>
<proteinExistence type="predicted"/>
<gene>
    <name evidence="1" type="ORF">ACG00X_01140</name>
</gene>
<dbReference type="RefSeq" id="WP_394486085.1">
    <property type="nucleotide sequence ID" value="NZ_JBIGIA010000001.1"/>
</dbReference>
<reference evidence="1 2" key="1">
    <citation type="submission" date="2024-09" db="EMBL/GenBank/DDBJ databases">
        <title>Novel species of the genus Pelomonas and Roseateles isolated from streams.</title>
        <authorList>
            <person name="Lu H."/>
        </authorList>
    </citation>
    <scope>NUCLEOTIDE SEQUENCE [LARGE SCALE GENOMIC DNA]</scope>
    <source>
        <strain evidence="1 2">BYS96W</strain>
    </source>
</reference>
<comment type="caution">
    <text evidence="1">The sequence shown here is derived from an EMBL/GenBank/DDBJ whole genome shotgun (WGS) entry which is preliminary data.</text>
</comment>
<keyword evidence="2" id="KW-1185">Reference proteome</keyword>